<evidence type="ECO:0000313" key="3">
    <source>
        <dbReference type="Proteomes" id="UP000528457"/>
    </source>
</evidence>
<gene>
    <name evidence="2" type="ORF">HNR48_001280</name>
</gene>
<dbReference type="Gene3D" id="3.40.50.150">
    <property type="entry name" value="Vaccinia Virus protein VP39"/>
    <property type="match status" value="1"/>
</dbReference>
<dbReference type="RefSeq" id="WP_166849705.1">
    <property type="nucleotide sequence ID" value="NZ_JAAONY010000001.1"/>
</dbReference>
<dbReference type="GO" id="GO:0032259">
    <property type="term" value="P:methylation"/>
    <property type="evidence" value="ECO:0007669"/>
    <property type="project" value="UniProtKB-KW"/>
</dbReference>
<proteinExistence type="predicted"/>
<keyword evidence="2" id="KW-0808">Transferase</keyword>
<dbReference type="AlphaFoldDB" id="A0A7X0JRU3"/>
<dbReference type="InParanoid" id="A0A7X0JRU3"/>
<accession>A0A7X0JRU3</accession>
<protein>
    <submittedName>
        <fullName evidence="2">SAM-dependent methyltransferase</fullName>
    </submittedName>
</protein>
<organism evidence="2 3">
    <name type="scientific">Pseudoteredinibacter isoporae</name>
    <dbReference type="NCBI Taxonomy" id="570281"/>
    <lineage>
        <taxon>Bacteria</taxon>
        <taxon>Pseudomonadati</taxon>
        <taxon>Pseudomonadota</taxon>
        <taxon>Gammaproteobacteria</taxon>
        <taxon>Cellvibrionales</taxon>
        <taxon>Cellvibrionaceae</taxon>
        <taxon>Pseudoteredinibacter</taxon>
    </lineage>
</organism>
<evidence type="ECO:0000259" key="1">
    <source>
        <dbReference type="Pfam" id="PF08241"/>
    </source>
</evidence>
<dbReference type="InterPro" id="IPR029063">
    <property type="entry name" value="SAM-dependent_MTases_sf"/>
</dbReference>
<dbReference type="EMBL" id="JACHHT010000001">
    <property type="protein sequence ID" value="MBB6521002.1"/>
    <property type="molecule type" value="Genomic_DNA"/>
</dbReference>
<evidence type="ECO:0000313" key="2">
    <source>
        <dbReference type="EMBL" id="MBB6521002.1"/>
    </source>
</evidence>
<dbReference type="InterPro" id="IPR013216">
    <property type="entry name" value="Methyltransf_11"/>
</dbReference>
<feature type="domain" description="Methyltransferase type 11" evidence="1">
    <location>
        <begin position="59"/>
        <end position="109"/>
    </location>
</feature>
<dbReference type="SUPFAM" id="SSF53335">
    <property type="entry name" value="S-adenosyl-L-methionine-dependent methyltransferases"/>
    <property type="match status" value="1"/>
</dbReference>
<keyword evidence="2" id="KW-0489">Methyltransferase</keyword>
<comment type="caution">
    <text evidence="2">The sequence shown here is derived from an EMBL/GenBank/DDBJ whole genome shotgun (WGS) entry which is preliminary data.</text>
</comment>
<name>A0A7X0JRU3_9GAMM</name>
<dbReference type="Proteomes" id="UP000528457">
    <property type="component" value="Unassembled WGS sequence"/>
</dbReference>
<keyword evidence="3" id="KW-1185">Reference proteome</keyword>
<sequence length="197" mass="22948">MHISSYDHMKRVAEKYLNADEKLTIYDLGSYDVNGSYKPIFDNPNWEYTGIDLEAGPNVDIVLKNPYRWPLPSNSADVIISGQAFEHIEFFWETWMEMERALKPGGRILLIAPSRGPEHRYPQDCWRFYPDGYHALAKFGGLGLDEVTTDWEPHEAECSHAWGDTVGVFHKPHRRLRGRIKRKVLMSLRRLLFRLSV</sequence>
<reference evidence="2 3" key="1">
    <citation type="submission" date="2020-08" db="EMBL/GenBank/DDBJ databases">
        <title>Genomic Encyclopedia of Type Strains, Phase IV (KMG-IV): sequencing the most valuable type-strain genomes for metagenomic binning, comparative biology and taxonomic classification.</title>
        <authorList>
            <person name="Goeker M."/>
        </authorList>
    </citation>
    <scope>NUCLEOTIDE SEQUENCE [LARGE SCALE GENOMIC DNA]</scope>
    <source>
        <strain evidence="2 3">DSM 22368</strain>
    </source>
</reference>
<dbReference type="GO" id="GO:0008757">
    <property type="term" value="F:S-adenosylmethionine-dependent methyltransferase activity"/>
    <property type="evidence" value="ECO:0007669"/>
    <property type="project" value="InterPro"/>
</dbReference>
<dbReference type="CDD" id="cd02440">
    <property type="entry name" value="AdoMet_MTases"/>
    <property type="match status" value="1"/>
</dbReference>
<dbReference type="Pfam" id="PF08241">
    <property type="entry name" value="Methyltransf_11"/>
    <property type="match status" value="1"/>
</dbReference>